<accession>A0ACD5XSW5</accession>
<keyword evidence="2" id="KW-1185">Reference proteome</keyword>
<proteinExistence type="predicted"/>
<dbReference type="EnsemblPlants" id="AVESA.00010b.r2.5AG0848570.1">
    <property type="protein sequence ID" value="AVESA.00010b.r2.5AG0848570.1.CDS.1"/>
    <property type="gene ID" value="AVESA.00010b.r2.5AG0848570"/>
</dbReference>
<reference evidence="1" key="2">
    <citation type="submission" date="2025-09" db="UniProtKB">
        <authorList>
            <consortium name="EnsemblPlants"/>
        </authorList>
    </citation>
    <scope>IDENTIFICATION</scope>
</reference>
<dbReference type="Proteomes" id="UP001732700">
    <property type="component" value="Chromosome 5A"/>
</dbReference>
<protein>
    <submittedName>
        <fullName evidence="1">Uncharacterized protein</fullName>
    </submittedName>
</protein>
<evidence type="ECO:0000313" key="1">
    <source>
        <dbReference type="EnsemblPlants" id="AVESA.00010b.r2.5AG0848570.1.CDS.1"/>
    </source>
</evidence>
<sequence>MEIEYDMPGFMRLHKSGRVERFTGTETVPPSPSGDPATGVASKDIVLDPAANVTARLYLPDTAKNNAGKKLPVVVFFHGGAFFLCSAASPMYHRYAASLAAAVPAVFVSVNYRLAPEHPLPAAYDDAFAALKAVVAACRPGNGAEPWLAAHGDASRLCLVGDSAGANMAHNTAIRLRKEGIGGYGDRVSGVALMHSYFWGTEPLASPLDAPFDMDRVWDVACGGRFGRDHPYINPSSSPEEWRQLGGRRVLVTTAGRCWFAARARAYVEGIKACGWEGEVQFHETKGERHAYFLFKPDCDNAVRELAVVADFIRGC</sequence>
<organism evidence="1 2">
    <name type="scientific">Avena sativa</name>
    <name type="common">Oat</name>
    <dbReference type="NCBI Taxonomy" id="4498"/>
    <lineage>
        <taxon>Eukaryota</taxon>
        <taxon>Viridiplantae</taxon>
        <taxon>Streptophyta</taxon>
        <taxon>Embryophyta</taxon>
        <taxon>Tracheophyta</taxon>
        <taxon>Spermatophyta</taxon>
        <taxon>Magnoliopsida</taxon>
        <taxon>Liliopsida</taxon>
        <taxon>Poales</taxon>
        <taxon>Poaceae</taxon>
        <taxon>BOP clade</taxon>
        <taxon>Pooideae</taxon>
        <taxon>Poodae</taxon>
        <taxon>Poeae</taxon>
        <taxon>Poeae Chloroplast Group 1 (Aveneae type)</taxon>
        <taxon>Aveninae</taxon>
        <taxon>Avena</taxon>
    </lineage>
</organism>
<name>A0ACD5XSW5_AVESA</name>
<reference evidence="1" key="1">
    <citation type="submission" date="2021-05" db="EMBL/GenBank/DDBJ databases">
        <authorList>
            <person name="Scholz U."/>
            <person name="Mascher M."/>
            <person name="Fiebig A."/>
        </authorList>
    </citation>
    <scope>NUCLEOTIDE SEQUENCE [LARGE SCALE GENOMIC DNA]</scope>
</reference>
<evidence type="ECO:0000313" key="2">
    <source>
        <dbReference type="Proteomes" id="UP001732700"/>
    </source>
</evidence>